<organism evidence="1 2">
    <name type="scientific">Streblomastix strix</name>
    <dbReference type="NCBI Taxonomy" id="222440"/>
    <lineage>
        <taxon>Eukaryota</taxon>
        <taxon>Metamonada</taxon>
        <taxon>Preaxostyla</taxon>
        <taxon>Oxymonadida</taxon>
        <taxon>Streblomastigidae</taxon>
        <taxon>Streblomastix</taxon>
    </lineage>
</organism>
<reference evidence="1 2" key="1">
    <citation type="submission" date="2019-03" db="EMBL/GenBank/DDBJ databases">
        <title>Single cell metagenomics reveals metabolic interactions within the superorganism composed of flagellate Streblomastix strix and complex community of Bacteroidetes bacteria on its surface.</title>
        <authorList>
            <person name="Treitli S.C."/>
            <person name="Kolisko M."/>
            <person name="Husnik F."/>
            <person name="Keeling P."/>
            <person name="Hampl V."/>
        </authorList>
    </citation>
    <scope>NUCLEOTIDE SEQUENCE [LARGE SCALE GENOMIC DNA]</scope>
    <source>
        <strain evidence="1">ST1C</strain>
    </source>
</reference>
<sequence length="86" mass="9774">MYVVLALGVSARTATIQRSRFGILDAPDLGQSRIDSHQLQNSVNHVYTVRFSNWFNGYASARALQVLTIDLPRSQQFLITARYFKL</sequence>
<comment type="caution">
    <text evidence="1">The sequence shown here is derived from an EMBL/GenBank/DDBJ whole genome shotgun (WGS) entry which is preliminary data.</text>
</comment>
<dbReference type="Proteomes" id="UP000324800">
    <property type="component" value="Unassembled WGS sequence"/>
</dbReference>
<evidence type="ECO:0000313" key="1">
    <source>
        <dbReference type="EMBL" id="KAA6312044.1"/>
    </source>
</evidence>
<accession>A0A5J4PTZ5</accession>
<proteinExistence type="predicted"/>
<dbReference type="EMBL" id="SNRW01048970">
    <property type="protein sequence ID" value="KAA6312044.1"/>
    <property type="molecule type" value="Genomic_DNA"/>
</dbReference>
<dbReference type="AlphaFoldDB" id="A0A5J4PTZ5"/>
<gene>
    <name evidence="1" type="ORF">EZS28_055997</name>
</gene>
<name>A0A5J4PTZ5_9EUKA</name>
<protein>
    <submittedName>
        <fullName evidence="1">Uncharacterized protein</fullName>
    </submittedName>
</protein>
<evidence type="ECO:0000313" key="2">
    <source>
        <dbReference type="Proteomes" id="UP000324800"/>
    </source>
</evidence>